<evidence type="ECO:0000256" key="2">
    <source>
        <dbReference type="SAM" id="Phobius"/>
    </source>
</evidence>
<dbReference type="RefSeq" id="XP_003884568.1">
    <property type="nucleotide sequence ID" value="XM_003884519.1"/>
</dbReference>
<feature type="region of interest" description="Disordered" evidence="1">
    <location>
        <begin position="515"/>
        <end position="591"/>
    </location>
</feature>
<feature type="compositionally biased region" description="Basic and acidic residues" evidence="1">
    <location>
        <begin position="549"/>
        <end position="558"/>
    </location>
</feature>
<dbReference type="GeneID" id="13442469"/>
<feature type="compositionally biased region" description="Polar residues" evidence="1">
    <location>
        <begin position="537"/>
        <end position="548"/>
    </location>
</feature>
<reference evidence="5" key="3">
    <citation type="journal article" date="2012" name="PLoS Pathog.">
        <title>Comparative genomics of the apicomplexan parasites Toxoplasma gondii and Neospora caninum: Coccidia differing in host range and transmission strategy.</title>
        <authorList>
            <person name="Reid A.J."/>
            <person name="Vermont S.J."/>
            <person name="Cotton J.A."/>
            <person name="Harris D."/>
            <person name="Hill-Cawthorne G.A."/>
            <person name="Konen-Waisman S."/>
            <person name="Latham S.M."/>
            <person name="Mourier T."/>
            <person name="Norton R."/>
            <person name="Quail M.A."/>
            <person name="Sanders M."/>
            <person name="Shanmugam D."/>
            <person name="Sohal A."/>
            <person name="Wasmuth J.D."/>
            <person name="Brunk B."/>
            <person name="Grigg M.E."/>
            <person name="Howard J.C."/>
            <person name="Parkinson J."/>
            <person name="Roos D.S."/>
            <person name="Trees A.J."/>
            <person name="Berriman M."/>
            <person name="Pain A."/>
            <person name="Wastling J.M."/>
        </authorList>
    </citation>
    <scope>NUCLEOTIDE SEQUENCE [LARGE SCALE GENOMIC DNA]</scope>
    <source>
        <strain evidence="5">Liverpool</strain>
    </source>
</reference>
<dbReference type="InParanoid" id="F0VKD7"/>
<sequence>MRGLRHGLSGTSKKHRAGSLFPLLSPEPPATLSPARFSSPFLSGSVPSRSSRSSVSPLLSSSPPSPCFRRRRLSLHFLTALVIFVLSLLSSPSLLRVAENCLAWPAGAPVSSSVLLFPAAFVSLNASLAARGIGTAPPSPLLFAAASSEDASPAVSPHHAPRARGTARKRAQRFAGLSAGLRNGLSDKRQADAGEEWPSQTSAPLAGSDDKPKPGAWLEGFLSWVAASRGLVEEEDYESESFVLSLTLVCNTMPTAFRRLYSHLPAGITAADVLESLIVGAPWLGGAGGSLLHLKVCVADHRSYRLTAYRGCGTGPPLSGAALTTPLSQFLASPSEQSPCSDAAAASAASPAPQKEPCLQGRPEASPATSTRSLHASAGSGEGTSTGVSRGTAAVLEKLEALMRPERPRGLRAHGPSDSASSEDPADAASCSETGAHVVRGRQLHAWPDGAEPVRAFFDTIGKRPQARSGSGKKGPSAAAEEAGPRATVSLVVAVDAALTNEELQALKPDAPALAKKTEKHVGPVAQAGARGAEPSVSASQRDGSSDEGSTRASREGPVKGSELVVRVQPGSRPAIRKSEPTKSPGQLTKEAAAKWRRKMLETMRKRSEEAPAPLDPNAGIGQSGGMDLQSSIVEQATTADEHPHLKAFFAGLEGGEAVADSGKTAPPEVRKSGSAKPERHWFFRWLFGEEEERAENAAE</sequence>
<feature type="region of interest" description="Disordered" evidence="1">
    <location>
        <begin position="189"/>
        <end position="211"/>
    </location>
</feature>
<dbReference type="VEuPathDB" id="ToxoDB:NCLIV_049670"/>
<protein>
    <recommendedName>
        <fullName evidence="6">Transmembrane protein</fullName>
    </recommendedName>
</protein>
<feature type="compositionally biased region" description="Low complexity" evidence="1">
    <location>
        <begin position="41"/>
        <end position="62"/>
    </location>
</feature>
<feature type="region of interest" description="Disordered" evidence="1">
    <location>
        <begin position="402"/>
        <end position="433"/>
    </location>
</feature>
<organism evidence="3 5">
    <name type="scientific">Neospora caninum (strain Liverpool)</name>
    <dbReference type="NCBI Taxonomy" id="572307"/>
    <lineage>
        <taxon>Eukaryota</taxon>
        <taxon>Sar</taxon>
        <taxon>Alveolata</taxon>
        <taxon>Apicomplexa</taxon>
        <taxon>Conoidasida</taxon>
        <taxon>Coccidia</taxon>
        <taxon>Eucoccidiorida</taxon>
        <taxon>Eimeriorina</taxon>
        <taxon>Sarcocystidae</taxon>
        <taxon>Neospora</taxon>
    </lineage>
</organism>
<feature type="region of interest" description="Disordered" evidence="1">
    <location>
        <begin position="333"/>
        <end position="390"/>
    </location>
</feature>
<evidence type="ECO:0000313" key="3">
    <source>
        <dbReference type="EMBL" id="CBZ54538.1"/>
    </source>
</evidence>
<evidence type="ECO:0000256" key="1">
    <source>
        <dbReference type="SAM" id="MobiDB-lite"/>
    </source>
</evidence>
<dbReference type="EMBL" id="LN714485">
    <property type="protein sequence ID" value="CEL69251.1"/>
    <property type="molecule type" value="Genomic_DNA"/>
</dbReference>
<reference evidence="4" key="4">
    <citation type="journal article" date="2015" name="PLoS ONE">
        <title>Comprehensive Evaluation of Toxoplasma gondii VEG and Neospora caninum LIV Genomes with Tachyzoite Stage Transcriptome and Proteome Defines Novel Transcript Features.</title>
        <authorList>
            <person name="Ramaprasad A."/>
            <person name="Mourier T."/>
            <person name="Naeem R."/>
            <person name="Malas T.B."/>
            <person name="Moussa E."/>
            <person name="Panigrahi A."/>
            <person name="Vermont S.J."/>
            <person name="Otto T.D."/>
            <person name="Wastling J."/>
            <person name="Pain A."/>
        </authorList>
    </citation>
    <scope>NUCLEOTIDE SEQUENCE</scope>
    <source>
        <strain evidence="4">Liverpool</strain>
    </source>
</reference>
<dbReference type="eggNOG" id="ENOG502QZRH">
    <property type="taxonomic scope" value="Eukaryota"/>
</dbReference>
<feature type="region of interest" description="Disordered" evidence="1">
    <location>
        <begin position="463"/>
        <end position="486"/>
    </location>
</feature>
<evidence type="ECO:0000313" key="4">
    <source>
        <dbReference type="EMBL" id="CEL69251.1"/>
    </source>
</evidence>
<feature type="compositionally biased region" description="Low complexity" evidence="1">
    <location>
        <begin position="343"/>
        <end position="353"/>
    </location>
</feature>
<accession>F0VKD7</accession>
<dbReference type="Proteomes" id="UP000007494">
    <property type="component" value="Chromosome X"/>
</dbReference>
<gene>
    <name evidence="4" type="ORF">BN1204_049670</name>
    <name evidence="3" type="ORF">NCLIV_049670</name>
</gene>
<feature type="transmembrane region" description="Helical" evidence="2">
    <location>
        <begin position="75"/>
        <end position="95"/>
    </location>
</feature>
<dbReference type="OMA" id="NGHPEER"/>
<feature type="region of interest" description="Disordered" evidence="1">
    <location>
        <begin position="41"/>
        <end position="65"/>
    </location>
</feature>
<reference evidence="3" key="1">
    <citation type="submission" date="2011-02" db="EMBL/GenBank/DDBJ databases">
        <authorList>
            <person name="Aslett M."/>
        </authorList>
    </citation>
    <scope>NUCLEOTIDE SEQUENCE</scope>
    <source>
        <strain evidence="3">Liverpool</strain>
    </source>
</reference>
<keyword evidence="2" id="KW-0812">Transmembrane</keyword>
<dbReference type="EMBL" id="FR823391">
    <property type="protein sequence ID" value="CBZ54538.1"/>
    <property type="molecule type" value="Genomic_DNA"/>
</dbReference>
<reference evidence="3" key="2">
    <citation type="submission" date="2011-03" db="EMBL/GenBank/DDBJ databases">
        <title>Comparative genomics and transcriptomics of Neospora caninum and Toxoplasma gondii.</title>
        <authorList>
            <person name="Reid A.J."/>
            <person name="Sohal A."/>
            <person name="Harris D."/>
            <person name="Quail M."/>
            <person name="Sanders M."/>
            <person name="Berriman M."/>
            <person name="Wastling J.M."/>
            <person name="Pain A."/>
        </authorList>
    </citation>
    <scope>NUCLEOTIDE SEQUENCE</scope>
    <source>
        <strain evidence="3">Liverpool</strain>
    </source>
</reference>
<evidence type="ECO:0000313" key="5">
    <source>
        <dbReference type="Proteomes" id="UP000007494"/>
    </source>
</evidence>
<feature type="compositionally biased region" description="Low complexity" evidence="1">
    <location>
        <begin position="416"/>
        <end position="433"/>
    </location>
</feature>
<keyword evidence="2" id="KW-0472">Membrane</keyword>
<keyword evidence="2" id="KW-1133">Transmembrane helix</keyword>
<dbReference type="AlphaFoldDB" id="F0VKD7"/>
<keyword evidence="5" id="KW-1185">Reference proteome</keyword>
<dbReference type="OrthoDB" id="10383094at2759"/>
<name>F0VKD7_NEOCL</name>
<feature type="region of interest" description="Disordered" evidence="1">
    <location>
        <begin position="604"/>
        <end position="627"/>
    </location>
</feature>
<proteinExistence type="predicted"/>
<evidence type="ECO:0008006" key="6">
    <source>
        <dbReference type="Google" id="ProtNLM"/>
    </source>
</evidence>